<feature type="compositionally biased region" description="Basic and acidic residues" evidence="1">
    <location>
        <begin position="26"/>
        <end position="37"/>
    </location>
</feature>
<evidence type="ECO:0000256" key="1">
    <source>
        <dbReference type="SAM" id="MobiDB-lite"/>
    </source>
</evidence>
<feature type="compositionally biased region" description="Pro residues" evidence="1">
    <location>
        <begin position="64"/>
        <end position="121"/>
    </location>
</feature>
<accession>A0A368GX30</accession>
<organism evidence="3 4">
    <name type="scientific">Ancylostoma caninum</name>
    <name type="common">Dog hookworm</name>
    <dbReference type="NCBI Taxonomy" id="29170"/>
    <lineage>
        <taxon>Eukaryota</taxon>
        <taxon>Metazoa</taxon>
        <taxon>Ecdysozoa</taxon>
        <taxon>Nematoda</taxon>
        <taxon>Chromadorea</taxon>
        <taxon>Rhabditida</taxon>
        <taxon>Rhabditina</taxon>
        <taxon>Rhabditomorpha</taxon>
        <taxon>Strongyloidea</taxon>
        <taxon>Ancylostomatidae</taxon>
        <taxon>Ancylostomatinae</taxon>
        <taxon>Ancylostoma</taxon>
    </lineage>
</organism>
<keyword evidence="2" id="KW-0732">Signal</keyword>
<feature type="region of interest" description="Disordered" evidence="1">
    <location>
        <begin position="26"/>
        <end position="121"/>
    </location>
</feature>
<dbReference type="STRING" id="29170.A0A368GX30"/>
<evidence type="ECO:0008006" key="5">
    <source>
        <dbReference type="Google" id="ProtNLM"/>
    </source>
</evidence>
<evidence type="ECO:0000313" key="4">
    <source>
        <dbReference type="Proteomes" id="UP000252519"/>
    </source>
</evidence>
<dbReference type="OrthoDB" id="10660087at2759"/>
<proteinExistence type="predicted"/>
<protein>
    <recommendedName>
        <fullName evidence="5">Basic proline-rich protein-like</fullName>
    </recommendedName>
</protein>
<gene>
    <name evidence="3" type="ORF">ANCCAN_05022</name>
</gene>
<name>A0A368GX30_ANCCA</name>
<sequence>MGALNAFSLFMIICFFLWYGSLARGRDAGAAEPKESVEPGSSDSKGDKAGTPAAASLIAGTPAAPGPIAPPAPKPPGTPGDGPPPPAPPPAGVPGGAPPPPAPKAPDRPPGAPQPQWPATY</sequence>
<evidence type="ECO:0000256" key="2">
    <source>
        <dbReference type="SAM" id="SignalP"/>
    </source>
</evidence>
<comment type="caution">
    <text evidence="3">The sequence shown here is derived from an EMBL/GenBank/DDBJ whole genome shotgun (WGS) entry which is preliminary data.</text>
</comment>
<feature type="chain" id="PRO_5016645966" description="Basic proline-rich protein-like" evidence="2">
    <location>
        <begin position="24"/>
        <end position="121"/>
    </location>
</feature>
<dbReference type="EMBL" id="JOJR01000041">
    <property type="protein sequence ID" value="RCN48913.1"/>
    <property type="molecule type" value="Genomic_DNA"/>
</dbReference>
<keyword evidence="4" id="KW-1185">Reference proteome</keyword>
<dbReference type="Proteomes" id="UP000252519">
    <property type="component" value="Unassembled WGS sequence"/>
</dbReference>
<dbReference type="AlphaFoldDB" id="A0A368GX30"/>
<reference evidence="3 4" key="1">
    <citation type="submission" date="2014-10" db="EMBL/GenBank/DDBJ databases">
        <title>Draft genome of the hookworm Ancylostoma caninum.</title>
        <authorList>
            <person name="Mitreva M."/>
        </authorList>
    </citation>
    <scope>NUCLEOTIDE SEQUENCE [LARGE SCALE GENOMIC DNA]</scope>
    <source>
        <strain evidence="3 4">Baltimore</strain>
    </source>
</reference>
<feature type="signal peptide" evidence="2">
    <location>
        <begin position="1"/>
        <end position="23"/>
    </location>
</feature>
<evidence type="ECO:0000313" key="3">
    <source>
        <dbReference type="EMBL" id="RCN48913.1"/>
    </source>
</evidence>